<dbReference type="Pfam" id="PF01161">
    <property type="entry name" value="PBP"/>
    <property type="match status" value="1"/>
</dbReference>
<dbReference type="GO" id="GO:0019901">
    <property type="term" value="F:protein kinase binding"/>
    <property type="evidence" value="ECO:0007669"/>
    <property type="project" value="Ensembl"/>
</dbReference>
<reference evidence="1" key="3">
    <citation type="submission" date="2025-09" db="UniProtKB">
        <authorList>
            <consortium name="Ensembl"/>
        </authorList>
    </citation>
    <scope>IDENTIFICATION</scope>
</reference>
<dbReference type="eggNOG" id="KOG3346">
    <property type="taxonomic scope" value="Eukaryota"/>
</dbReference>
<dbReference type="InterPro" id="IPR036610">
    <property type="entry name" value="PEBP-like_sf"/>
</dbReference>
<protein>
    <submittedName>
        <fullName evidence="1">Phosphatidylethanolamine binding protein 1</fullName>
    </submittedName>
</protein>
<dbReference type="InterPro" id="IPR035810">
    <property type="entry name" value="PEBP_euk"/>
</dbReference>
<proteinExistence type="predicted"/>
<dbReference type="GeneTree" id="ENSGT00940000163122"/>
<keyword evidence="2" id="KW-1185">Reference proteome</keyword>
<accession>H9G939</accession>
<dbReference type="HOGENOM" id="CLU_043994_5_1_1"/>
<dbReference type="SUPFAM" id="SSF49777">
    <property type="entry name" value="PEBP-like"/>
    <property type="match status" value="1"/>
</dbReference>
<gene>
    <name evidence="1" type="primary">PEBP1</name>
</gene>
<reference evidence="1" key="2">
    <citation type="submission" date="2025-08" db="UniProtKB">
        <authorList>
            <consortium name="Ensembl"/>
        </authorList>
    </citation>
    <scope>IDENTIFICATION</scope>
</reference>
<name>H9G939_ANOCA</name>
<reference evidence="1" key="1">
    <citation type="submission" date="2009-12" db="EMBL/GenBank/DDBJ databases">
        <title>The Genome Sequence of Anolis carolinensis (Green Anole Lizard).</title>
        <authorList>
            <consortium name="The Genome Sequencing Platform"/>
            <person name="Di Palma F."/>
            <person name="Alfoldi J."/>
            <person name="Heiman D."/>
            <person name="Young S."/>
            <person name="Grabherr M."/>
            <person name="Johnson J."/>
            <person name="Lander E.S."/>
            <person name="Lindblad-Toh K."/>
        </authorList>
    </citation>
    <scope>NUCLEOTIDE SEQUENCE [LARGE SCALE GENOMIC DNA]</scope>
    <source>
        <strain evidence="1">JBL SC #1</strain>
    </source>
</reference>
<dbReference type="KEGG" id="acs:100559485"/>
<dbReference type="InterPro" id="IPR008914">
    <property type="entry name" value="PEBP"/>
</dbReference>
<evidence type="ECO:0000313" key="2">
    <source>
        <dbReference type="Proteomes" id="UP000001646"/>
    </source>
</evidence>
<dbReference type="InParanoid" id="H9G939"/>
<dbReference type="Bgee" id="ENSACAG00000004452">
    <property type="expression patterns" value="Expressed in kidney and 4 other cell types or tissues"/>
</dbReference>
<dbReference type="PANTHER" id="PTHR11362">
    <property type="entry name" value="PHOSPHATIDYLETHANOLAMINE-BINDING PROTEIN"/>
    <property type="match status" value="1"/>
</dbReference>
<dbReference type="Proteomes" id="UP000001646">
    <property type="component" value="Unplaced"/>
</dbReference>
<dbReference type="GO" id="GO:0043409">
    <property type="term" value="P:negative regulation of MAPK cascade"/>
    <property type="evidence" value="ECO:0000318"/>
    <property type="project" value="GO_Central"/>
</dbReference>
<dbReference type="PANTHER" id="PTHR11362:SF151">
    <property type="entry name" value="PHOSPHATIDYLETHANOLAMINE-BINDING PROTEIN 1"/>
    <property type="match status" value="1"/>
</dbReference>
<organism evidence="1 2">
    <name type="scientific">Anolis carolinensis</name>
    <name type="common">Green anole</name>
    <name type="synonym">American chameleon</name>
    <dbReference type="NCBI Taxonomy" id="28377"/>
    <lineage>
        <taxon>Eukaryota</taxon>
        <taxon>Metazoa</taxon>
        <taxon>Chordata</taxon>
        <taxon>Craniata</taxon>
        <taxon>Vertebrata</taxon>
        <taxon>Euteleostomi</taxon>
        <taxon>Lepidosauria</taxon>
        <taxon>Squamata</taxon>
        <taxon>Bifurcata</taxon>
        <taxon>Unidentata</taxon>
        <taxon>Episquamata</taxon>
        <taxon>Toxicofera</taxon>
        <taxon>Iguania</taxon>
        <taxon>Dactyloidae</taxon>
        <taxon>Anolis</taxon>
    </lineage>
</organism>
<sequence length="191" mass="21111">MSQEPSAWDGALCLSEADAKPSHLLRVAYGDVVLKELGQGLSPTQVQNCPTCIDWTGCDPKKLYTLILTDLDVPSRENPKSREWHHFLVTNMKGCNMSSGCVLTEYVGSAPGKGTGLHRYVWLVYEQPQPLTCDEAILDSVTAAGREHFQASAFRKKYKLGAPVAGNCYLAEWDSTVPKIYKQMNVKEDDA</sequence>
<dbReference type="OrthoDB" id="2506647at2759"/>
<dbReference type="Ensembl" id="ENSACAT00000004468.3">
    <property type="protein sequence ID" value="ENSACAP00000004368.2"/>
    <property type="gene ID" value="ENSACAG00000004452.3"/>
</dbReference>
<evidence type="ECO:0000313" key="1">
    <source>
        <dbReference type="Ensembl" id="ENSACAP00000004368.2"/>
    </source>
</evidence>
<dbReference type="STRING" id="28377.ENSACAP00000004368"/>
<dbReference type="CDD" id="cd00866">
    <property type="entry name" value="PEBP_euk"/>
    <property type="match status" value="1"/>
</dbReference>
<dbReference type="Gene3D" id="3.90.280.10">
    <property type="entry name" value="PEBP-like"/>
    <property type="match status" value="1"/>
</dbReference>
<dbReference type="AlphaFoldDB" id="H9G939"/>